<feature type="domain" description="DUF1989" evidence="2">
    <location>
        <begin position="101"/>
        <end position="290"/>
    </location>
</feature>
<dbReference type="PANTHER" id="PTHR31527">
    <property type="entry name" value="RE64534P"/>
    <property type="match status" value="1"/>
</dbReference>
<evidence type="ECO:0000256" key="1">
    <source>
        <dbReference type="SAM" id="MobiDB-lite"/>
    </source>
</evidence>
<sequence>MNHLLLWIDTYSSENIIHPQLKTTMSGETNGTTSTVSPTKRPRTLPPPKSSKRRELARKTKPIPCYKVEQLPPKFGSTELYEGILPKAVETGDAELVESLTIPPKSAMSWKVPAGHMWRIICTEGPQVADMNCWSLDHPSKERFYSSKTRQIHATHLSKGDRLWSSFPYLRPMATIVGDTIDYGFDEDGAGVHDVIGSRCDPYTHHYMTMCEQVNKNKESAPTTTWFNCTCHSNLTRRAVHDGLQESDVHDVLNVFMCTGFTKDTHQYFTKPSPVDVGDYIEFLAEIDLLVSASTCPQGDVSVACGDEDLEPKCYPLGVEIYKLKNPNLLREHGWKPSPINGYEGNHGM</sequence>
<dbReference type="InterPro" id="IPR018959">
    <property type="entry name" value="DUF1989"/>
</dbReference>
<proteinExistence type="predicted"/>
<evidence type="ECO:0000313" key="3">
    <source>
        <dbReference type="EMBL" id="CAD8762408.1"/>
    </source>
</evidence>
<gene>
    <name evidence="3" type="ORF">PDEL1432_LOCUS2448</name>
</gene>
<organism evidence="3">
    <name type="scientific">Pseudo-nitzschia delicatissima</name>
    <dbReference type="NCBI Taxonomy" id="44447"/>
    <lineage>
        <taxon>Eukaryota</taxon>
        <taxon>Sar</taxon>
        <taxon>Stramenopiles</taxon>
        <taxon>Ochrophyta</taxon>
        <taxon>Bacillariophyta</taxon>
        <taxon>Bacillariophyceae</taxon>
        <taxon>Bacillariophycidae</taxon>
        <taxon>Bacillariales</taxon>
        <taxon>Bacillariaceae</taxon>
        <taxon>Pseudo-nitzschia</taxon>
    </lineage>
</organism>
<reference evidence="3" key="1">
    <citation type="submission" date="2021-01" db="EMBL/GenBank/DDBJ databases">
        <authorList>
            <person name="Corre E."/>
            <person name="Pelletier E."/>
            <person name="Niang G."/>
            <person name="Scheremetjew M."/>
            <person name="Finn R."/>
            <person name="Kale V."/>
            <person name="Holt S."/>
            <person name="Cochrane G."/>
            <person name="Meng A."/>
            <person name="Brown T."/>
            <person name="Cohen L."/>
        </authorList>
    </citation>
    <scope>NUCLEOTIDE SEQUENCE</scope>
    <source>
        <strain evidence="3">UNC1205</strain>
    </source>
</reference>
<dbReference type="Pfam" id="PF09347">
    <property type="entry name" value="DUF1989"/>
    <property type="match status" value="1"/>
</dbReference>
<dbReference type="EMBL" id="HBFL01003458">
    <property type="protein sequence ID" value="CAD8762408.1"/>
    <property type="molecule type" value="Transcribed_RNA"/>
</dbReference>
<name>A0A7S0UKN8_9STRA</name>
<feature type="region of interest" description="Disordered" evidence="1">
    <location>
        <begin position="22"/>
        <end position="59"/>
    </location>
</feature>
<accession>A0A7S0UKN8</accession>
<protein>
    <recommendedName>
        <fullName evidence="2">DUF1989 domain-containing protein</fullName>
    </recommendedName>
</protein>
<dbReference type="AlphaFoldDB" id="A0A7S0UKN8"/>
<evidence type="ECO:0000259" key="2">
    <source>
        <dbReference type="Pfam" id="PF09347"/>
    </source>
</evidence>
<feature type="compositionally biased region" description="Polar residues" evidence="1">
    <location>
        <begin position="22"/>
        <end position="36"/>
    </location>
</feature>
<dbReference type="PANTHER" id="PTHR31527:SF0">
    <property type="entry name" value="RE64534P"/>
    <property type="match status" value="1"/>
</dbReference>